<gene>
    <name evidence="2" type="ORF">GCM10009430_18560</name>
</gene>
<dbReference type="RefSeq" id="WP_343912052.1">
    <property type="nucleotide sequence ID" value="NZ_BAAAGE010000002.1"/>
</dbReference>
<dbReference type="EMBL" id="BAAAGE010000002">
    <property type="protein sequence ID" value="GAA0719467.1"/>
    <property type="molecule type" value="Genomic_DNA"/>
</dbReference>
<reference evidence="3" key="1">
    <citation type="journal article" date="2019" name="Int. J. Syst. Evol. Microbiol.">
        <title>The Global Catalogue of Microorganisms (GCM) 10K type strain sequencing project: providing services to taxonomists for standard genome sequencing and annotation.</title>
        <authorList>
            <consortium name="The Broad Institute Genomics Platform"/>
            <consortium name="The Broad Institute Genome Sequencing Center for Infectious Disease"/>
            <person name="Wu L."/>
            <person name="Ma J."/>
        </authorList>
    </citation>
    <scope>NUCLEOTIDE SEQUENCE [LARGE SCALE GENOMIC DNA]</scope>
    <source>
        <strain evidence="3">JCM 15974</strain>
    </source>
</reference>
<dbReference type="Pfam" id="PF13449">
    <property type="entry name" value="Phytase-like"/>
    <property type="match status" value="1"/>
</dbReference>
<sequence length="374" mass="42630">MHSKLKLLSIFISIFFFLISCKNTNKNSNKNKILINYLDEYVIYNDTIFTESKIGGLSGIDYSKDDKFYYLVCDDAKKPRYYKASILLDNNQFSSVEINEVVELKDTIHQFLNNNIIDLEAIRTFEENKLIFASEGSIKNDYNPSIFITDPYGNYSESFPLPKYFLTDTNSRNKPIHNGVFEGLAIDITNDGYWAAMELPLELDGKEPTFNHSGAPVRITHFNTKANQADFQFTYPLDKLTKDPKGNFGVNGVTCLLQLSKNEFIIIERAYSEGYGTQGNTVKIYLANIEKATNTLPYDTLQNKEYKVSKKELLFDFETVREQLTNNILDNIEGITLGPILENGNQSLILVADNNFSPVSKQINQLILLELVKP</sequence>
<organism evidence="2 3">
    <name type="scientific">Aquimarina litoralis</name>
    <dbReference type="NCBI Taxonomy" id="584605"/>
    <lineage>
        <taxon>Bacteria</taxon>
        <taxon>Pseudomonadati</taxon>
        <taxon>Bacteroidota</taxon>
        <taxon>Flavobacteriia</taxon>
        <taxon>Flavobacteriales</taxon>
        <taxon>Flavobacteriaceae</taxon>
        <taxon>Aquimarina</taxon>
    </lineage>
</organism>
<protein>
    <submittedName>
        <fullName evidence="2">Esterase-like activity of phytase family protein</fullName>
    </submittedName>
</protein>
<evidence type="ECO:0000313" key="2">
    <source>
        <dbReference type="EMBL" id="GAA0719467.1"/>
    </source>
</evidence>
<proteinExistence type="predicted"/>
<evidence type="ECO:0000313" key="3">
    <source>
        <dbReference type="Proteomes" id="UP001501758"/>
    </source>
</evidence>
<accession>A0ABP3TZY1</accession>
<feature type="domain" description="Phytase-like" evidence="1">
    <location>
        <begin position="53"/>
        <end position="356"/>
    </location>
</feature>
<keyword evidence="3" id="KW-1185">Reference proteome</keyword>
<evidence type="ECO:0000259" key="1">
    <source>
        <dbReference type="Pfam" id="PF13449"/>
    </source>
</evidence>
<dbReference type="InterPro" id="IPR027372">
    <property type="entry name" value="Phytase-like_dom"/>
</dbReference>
<dbReference type="PROSITE" id="PS51257">
    <property type="entry name" value="PROKAR_LIPOPROTEIN"/>
    <property type="match status" value="1"/>
</dbReference>
<name>A0ABP3TZY1_9FLAO</name>
<comment type="caution">
    <text evidence="2">The sequence shown here is derived from an EMBL/GenBank/DDBJ whole genome shotgun (WGS) entry which is preliminary data.</text>
</comment>
<dbReference type="Proteomes" id="UP001501758">
    <property type="component" value="Unassembled WGS sequence"/>
</dbReference>